<dbReference type="PROSITE" id="PS50876">
    <property type="entry name" value="ZF_INTEGRASE"/>
    <property type="match status" value="1"/>
</dbReference>
<proteinExistence type="inferred from homology"/>
<dbReference type="PROSITE" id="PS51027">
    <property type="entry name" value="INTEGRASE_DBD"/>
    <property type="match status" value="1"/>
</dbReference>
<dbReference type="Proteomes" id="UP000694553">
    <property type="component" value="Unassembled WGS sequence"/>
</dbReference>
<reference evidence="12" key="1">
    <citation type="submission" date="2019-10" db="EMBL/GenBank/DDBJ databases">
        <title>Corvus moneduloides (New Caledonian crow) genome, bCorMon1, primary haplotype.</title>
        <authorList>
            <person name="Rutz C."/>
            <person name="Fungtammasan C."/>
            <person name="Mountcastle J."/>
            <person name="Formenti G."/>
            <person name="Chow W."/>
            <person name="Howe K."/>
            <person name="Steele M.P."/>
            <person name="Fernandes J."/>
            <person name="Gilbert M.T.P."/>
            <person name="Fedrigo O."/>
            <person name="Jarvis E.D."/>
            <person name="Gemmell N."/>
        </authorList>
    </citation>
    <scope>NUCLEOTIDE SEQUENCE [LARGE SCALE GENOMIC DNA]</scope>
</reference>
<evidence type="ECO:0000256" key="7">
    <source>
        <dbReference type="ARBA" id="ARBA00022801"/>
    </source>
</evidence>
<dbReference type="InterPro" id="IPR001584">
    <property type="entry name" value="Integrase_cat-core"/>
</dbReference>
<dbReference type="Gene3D" id="1.10.10.200">
    <property type="match status" value="1"/>
</dbReference>
<dbReference type="InterPro" id="IPR001037">
    <property type="entry name" value="Integrase_C_retrovir"/>
</dbReference>
<keyword evidence="10" id="KW-0238">DNA-binding</keyword>
<keyword evidence="6" id="KW-0255">Endonuclease</keyword>
<evidence type="ECO:0000256" key="3">
    <source>
        <dbReference type="ARBA" id="ARBA00022695"/>
    </source>
</evidence>
<dbReference type="Gene3D" id="3.10.10.10">
    <property type="entry name" value="HIV Type 1 Reverse Transcriptase, subunit A, domain 1"/>
    <property type="match status" value="1"/>
</dbReference>
<dbReference type="GO" id="GO:0008270">
    <property type="term" value="F:zinc ion binding"/>
    <property type="evidence" value="ECO:0007669"/>
    <property type="project" value="InterPro"/>
</dbReference>
<dbReference type="PROSITE" id="PS50994">
    <property type="entry name" value="INTEGRASE"/>
    <property type="match status" value="1"/>
</dbReference>
<keyword evidence="12" id="KW-1185">Reference proteome</keyword>
<dbReference type="OMA" id="ENFAFTI"/>
<evidence type="ECO:0000256" key="8">
    <source>
        <dbReference type="ARBA" id="ARBA00022908"/>
    </source>
</evidence>
<dbReference type="Pfam" id="PF00552">
    <property type="entry name" value="IN_DBD_C"/>
    <property type="match status" value="1"/>
</dbReference>
<evidence type="ECO:0000256" key="9">
    <source>
        <dbReference type="ARBA" id="ARBA00022918"/>
    </source>
</evidence>
<dbReference type="Pfam" id="PF06817">
    <property type="entry name" value="RVT_thumb"/>
    <property type="match status" value="1"/>
</dbReference>
<dbReference type="SUPFAM" id="SSF56672">
    <property type="entry name" value="DNA/RNA polymerases"/>
    <property type="match status" value="1"/>
</dbReference>
<dbReference type="InterPro" id="IPR000477">
    <property type="entry name" value="RT_dom"/>
</dbReference>
<protein>
    <submittedName>
        <fullName evidence="11">Uncharacterized protein</fullName>
    </submittedName>
</protein>
<dbReference type="Pfam" id="PF02022">
    <property type="entry name" value="Integrase_Zn"/>
    <property type="match status" value="1"/>
</dbReference>
<evidence type="ECO:0000313" key="11">
    <source>
        <dbReference type="Ensembl" id="ENSCMUP00000033206.1"/>
    </source>
</evidence>
<evidence type="ECO:0000256" key="2">
    <source>
        <dbReference type="ARBA" id="ARBA00022679"/>
    </source>
</evidence>
<keyword evidence="2" id="KW-0808">Transferase</keyword>
<keyword evidence="4" id="KW-0540">Nuclease</keyword>
<dbReference type="SUPFAM" id="SSF46919">
    <property type="entry name" value="N-terminal Zn binding domain of HIV integrase"/>
    <property type="match status" value="1"/>
</dbReference>
<dbReference type="Pfam" id="PF00665">
    <property type="entry name" value="rve"/>
    <property type="match status" value="1"/>
</dbReference>
<dbReference type="Gene3D" id="3.30.420.10">
    <property type="entry name" value="Ribonuclease H-like superfamily/Ribonuclease H"/>
    <property type="match status" value="2"/>
</dbReference>
<dbReference type="PANTHER" id="PTHR41694">
    <property type="entry name" value="ENDOGENOUS RETROVIRUS GROUP K MEMBER POL PROTEIN"/>
    <property type="match status" value="1"/>
</dbReference>
<keyword evidence="3" id="KW-0548">Nucleotidyltransferase</keyword>
<comment type="similarity">
    <text evidence="1">Belongs to the beta type-B retroviral polymerase family. HERV class-II K(HML-2) pol subfamily.</text>
</comment>
<evidence type="ECO:0000256" key="4">
    <source>
        <dbReference type="ARBA" id="ARBA00022722"/>
    </source>
</evidence>
<reference evidence="11" key="2">
    <citation type="submission" date="2025-08" db="UniProtKB">
        <authorList>
            <consortium name="Ensembl"/>
        </authorList>
    </citation>
    <scope>IDENTIFICATION</scope>
</reference>
<dbReference type="InterPro" id="IPR003308">
    <property type="entry name" value="Integrase_Zn-bd_dom_N"/>
</dbReference>
<dbReference type="Pfam" id="PF00078">
    <property type="entry name" value="RVT_1"/>
    <property type="match status" value="1"/>
</dbReference>
<dbReference type="InterPro" id="IPR036862">
    <property type="entry name" value="Integrase_C_dom_sf_retrovir"/>
</dbReference>
<evidence type="ECO:0000256" key="10">
    <source>
        <dbReference type="ARBA" id="ARBA00023125"/>
    </source>
</evidence>
<dbReference type="InterPro" id="IPR043128">
    <property type="entry name" value="Rev_trsase/Diguanyl_cyclase"/>
</dbReference>
<keyword evidence="9" id="KW-0695">RNA-directed DNA polymerase</keyword>
<sequence>MEFMGALQPGLPNPAMLPQNWPLLIIDLKDCFFTIPLHPDDTKRFAFTLPALNKGEPARRFEWTVLPQGMKNSPTLCQLYVDAALQPLRRQMPDAIIYHYMNDILFAQRDPFTPAQMQIIVASLAAWSLVVAPNKIQVSAPWKYLGWTITAQKIKPQKLHIQASISNLNEAQKLLGDLQWLKPVTGIPNMLLEQLRPLLKGTDPCTPVTLTPQQSKVLQQITSCISRGFVDRLDPDTPLSLTVWNSGEHLLGAITQQKKTGDISILEWISPPLQQRKTVTPKIENLATLLKKGRLRTWEISGLEPAVINLPMEKPTLDWYLLNSSRLTEALLSSGAEVRTGPLAPKSLNWLGSWTWISKPLQHQGPIPDALTVFTDAGRRTRTAAVVWHYNQQWCHHKIAATPTDTLQTLELVAVLWAALRFSEPLNVVSDSLYVVGIVSRIEDAVIKEVKNQRLFDLLLQLKRALRNRSHPYAILHIRSHKWQEGLGEGNERADQIVSLSQNVPKNTRARESHSMFHQNAKGLVRDFHIPLRDARAIVKACPLCSFHNTGVGLGIGVNPRGLKANEIWQMDVTHVPSFGRLKYVHVSIDTYSHFIWATAQTGEQARHVERHLNSCIAVMGVPLIIKTDNGPAYSSARLDRYMQNWNITHKTGIPHSPTGQAIVERAHGTLKTYLQKYPDLSNPHDKLQKCLFVLNHLCVFGDKEVPPAIVHFTYPQPPTPMPWVRYKDPKTGLWQDPVKTLYWGRGYLCVSTPTGPLWVPAKWTKPVVTDEQPTTEESEIFLCTLLAFLCCGLLISDNRLSPFSWNP</sequence>
<organism evidence="11 12">
    <name type="scientific">Corvus moneduloides</name>
    <name type="common">New Caledonian crow</name>
    <dbReference type="NCBI Taxonomy" id="1196302"/>
    <lineage>
        <taxon>Eukaryota</taxon>
        <taxon>Metazoa</taxon>
        <taxon>Chordata</taxon>
        <taxon>Craniata</taxon>
        <taxon>Vertebrata</taxon>
        <taxon>Euteleostomi</taxon>
        <taxon>Archelosauria</taxon>
        <taxon>Archosauria</taxon>
        <taxon>Dinosauria</taxon>
        <taxon>Saurischia</taxon>
        <taxon>Theropoda</taxon>
        <taxon>Coelurosauria</taxon>
        <taxon>Aves</taxon>
        <taxon>Neognathae</taxon>
        <taxon>Neoaves</taxon>
        <taxon>Telluraves</taxon>
        <taxon>Australaves</taxon>
        <taxon>Passeriformes</taxon>
        <taxon>Corvoidea</taxon>
        <taxon>Corvidae</taxon>
        <taxon>Corvus</taxon>
    </lineage>
</organism>
<dbReference type="GO" id="GO:0004523">
    <property type="term" value="F:RNA-DNA hybrid ribonuclease activity"/>
    <property type="evidence" value="ECO:0007669"/>
    <property type="project" value="InterPro"/>
</dbReference>
<dbReference type="InterPro" id="IPR043502">
    <property type="entry name" value="DNA/RNA_pol_sf"/>
</dbReference>
<dbReference type="InterPro" id="IPR036397">
    <property type="entry name" value="RNaseH_sf"/>
</dbReference>
<dbReference type="SUPFAM" id="SSF50122">
    <property type="entry name" value="DNA-binding domain of retroviral integrase"/>
    <property type="match status" value="1"/>
</dbReference>
<dbReference type="InterPro" id="IPR002156">
    <property type="entry name" value="RNaseH_domain"/>
</dbReference>
<dbReference type="Gene3D" id="2.30.30.10">
    <property type="entry name" value="Integrase, C-terminal domain superfamily, retroviral"/>
    <property type="match status" value="1"/>
</dbReference>
<dbReference type="SUPFAM" id="SSF53098">
    <property type="entry name" value="Ribonuclease H-like"/>
    <property type="match status" value="2"/>
</dbReference>
<dbReference type="PROSITE" id="PS50879">
    <property type="entry name" value="RNASE_H_1"/>
    <property type="match status" value="1"/>
</dbReference>
<dbReference type="GO" id="GO:0003964">
    <property type="term" value="F:RNA-directed DNA polymerase activity"/>
    <property type="evidence" value="ECO:0007669"/>
    <property type="project" value="UniProtKB-KW"/>
</dbReference>
<evidence type="ECO:0000313" key="12">
    <source>
        <dbReference type="Proteomes" id="UP000694553"/>
    </source>
</evidence>
<dbReference type="Ensembl" id="ENSCMUT00000032802.1">
    <property type="protein sequence ID" value="ENSCMUP00000033206.1"/>
    <property type="gene ID" value="ENSCMUG00000019438.1"/>
</dbReference>
<dbReference type="PROSITE" id="PS50878">
    <property type="entry name" value="RT_POL"/>
    <property type="match status" value="1"/>
</dbReference>
<dbReference type="Gene3D" id="3.30.70.270">
    <property type="match status" value="2"/>
</dbReference>
<keyword evidence="5" id="KW-0479">Metal-binding</keyword>
<evidence type="ECO:0000256" key="1">
    <source>
        <dbReference type="ARBA" id="ARBA00010879"/>
    </source>
</evidence>
<dbReference type="InterPro" id="IPR012337">
    <property type="entry name" value="RNaseH-like_sf"/>
</dbReference>
<dbReference type="AlphaFoldDB" id="A0A8U7NYT5"/>
<reference evidence="11" key="3">
    <citation type="submission" date="2025-09" db="UniProtKB">
        <authorList>
            <consortium name="Ensembl"/>
        </authorList>
    </citation>
    <scope>IDENTIFICATION</scope>
</reference>
<keyword evidence="7" id="KW-0378">Hydrolase</keyword>
<accession>A0A8U7NYT5</accession>
<keyword evidence="8" id="KW-0229">DNA integration</keyword>
<dbReference type="PANTHER" id="PTHR41694:SF3">
    <property type="entry name" value="RNA-DIRECTED DNA POLYMERASE-RELATED"/>
    <property type="match status" value="1"/>
</dbReference>
<dbReference type="InterPro" id="IPR017856">
    <property type="entry name" value="Integrase-like_N"/>
</dbReference>
<dbReference type="Pfam" id="PF00075">
    <property type="entry name" value="RNase_H"/>
    <property type="match status" value="1"/>
</dbReference>
<dbReference type="GO" id="GO:0015074">
    <property type="term" value="P:DNA integration"/>
    <property type="evidence" value="ECO:0007669"/>
    <property type="project" value="UniProtKB-KW"/>
</dbReference>
<dbReference type="GO" id="GO:0003677">
    <property type="term" value="F:DNA binding"/>
    <property type="evidence" value="ECO:0007669"/>
    <property type="project" value="UniProtKB-KW"/>
</dbReference>
<dbReference type="GO" id="GO:0035613">
    <property type="term" value="F:RNA stem-loop binding"/>
    <property type="evidence" value="ECO:0007669"/>
    <property type="project" value="TreeGrafter"/>
</dbReference>
<name>A0A8U7NYT5_CORMO</name>
<dbReference type="InterPro" id="IPR010661">
    <property type="entry name" value="RVT_thumb"/>
</dbReference>
<evidence type="ECO:0000256" key="6">
    <source>
        <dbReference type="ARBA" id="ARBA00022759"/>
    </source>
</evidence>
<evidence type="ECO:0000256" key="5">
    <source>
        <dbReference type="ARBA" id="ARBA00022723"/>
    </source>
</evidence>